<sequence length="488" mass="54838">MNRAGLGVIAALRRTGEIEHFISSRYLADLAGISRDSAQRALRFLCPQLMTAYQRGRERDLLKARELLAQVEQFTDGAAALKLLTGKQRATVADRMRRHESKNLLAEVVMYCADRVANIERELTRVNSMIARGECVPLLESIARGGGPYANTYRLNLAYLVDIEPKCAQHLPQSLNDDGPVETVLWQMLRALYTLSENLHDDAFQRNRPDPDNEHARRLLDLAQTIGDEGERRRRIVELAGRVDVRLLDSIGPAGPYIIDALDQQDHTYESLAAAVGMHVGSIRRTIARMGPKLEAIGIDPLVAIYTETGFDQDRKAPYRKTTLSLSEEWRANLTTTRQHMTTDGTVMKRTIRHARERLLRLSLLRGQITAAEVLADIDRIEADCQKLLDTIDPRQALDLSADLAEVENKLPDIQPIRDEAVWEYLLRLAIQGDAQGETAERLLDLAQRDALNHSESAELRALANRLGIPHCFSDIKNPVDVDRLEDA</sequence>
<evidence type="ECO:0000313" key="1">
    <source>
        <dbReference type="EMBL" id="ETW96699.1"/>
    </source>
</evidence>
<protein>
    <submittedName>
        <fullName evidence="1">Uncharacterized protein</fullName>
    </submittedName>
</protein>
<name>W4LFL4_ENTF1</name>
<dbReference type="HOGENOM" id="CLU_558608_0_0_7"/>
<gene>
    <name evidence="1" type="ORF">ETSY1_25510</name>
</gene>
<organism evidence="1 2">
    <name type="scientific">Entotheonella factor</name>
    <dbReference type="NCBI Taxonomy" id="1429438"/>
    <lineage>
        <taxon>Bacteria</taxon>
        <taxon>Pseudomonadati</taxon>
        <taxon>Nitrospinota/Tectimicrobiota group</taxon>
        <taxon>Candidatus Tectimicrobiota</taxon>
        <taxon>Candidatus Entotheonellia</taxon>
        <taxon>Candidatus Entotheonellales</taxon>
        <taxon>Candidatus Entotheonellaceae</taxon>
        <taxon>Candidatus Entotheonella</taxon>
    </lineage>
</organism>
<evidence type="ECO:0000313" key="2">
    <source>
        <dbReference type="Proteomes" id="UP000019141"/>
    </source>
</evidence>
<comment type="caution">
    <text evidence="1">The sequence shown here is derived from an EMBL/GenBank/DDBJ whole genome shotgun (WGS) entry which is preliminary data.</text>
</comment>
<proteinExistence type="predicted"/>
<reference evidence="1 2" key="1">
    <citation type="journal article" date="2014" name="Nature">
        <title>An environmental bacterial taxon with a large and distinct metabolic repertoire.</title>
        <authorList>
            <person name="Wilson M.C."/>
            <person name="Mori T."/>
            <person name="Ruckert C."/>
            <person name="Uria A.R."/>
            <person name="Helf M.J."/>
            <person name="Takada K."/>
            <person name="Gernert C."/>
            <person name="Steffens U.A."/>
            <person name="Heycke N."/>
            <person name="Schmitt S."/>
            <person name="Rinke C."/>
            <person name="Helfrich E.J."/>
            <person name="Brachmann A.O."/>
            <person name="Gurgui C."/>
            <person name="Wakimoto T."/>
            <person name="Kracht M."/>
            <person name="Crusemann M."/>
            <person name="Hentschel U."/>
            <person name="Abe I."/>
            <person name="Matsunaga S."/>
            <person name="Kalinowski J."/>
            <person name="Takeyama H."/>
            <person name="Piel J."/>
        </authorList>
    </citation>
    <scope>NUCLEOTIDE SEQUENCE [LARGE SCALE GENOMIC DNA]</scope>
    <source>
        <strain evidence="2">TSY1</strain>
    </source>
</reference>
<dbReference type="EMBL" id="AZHW01000755">
    <property type="protein sequence ID" value="ETW96699.1"/>
    <property type="molecule type" value="Genomic_DNA"/>
</dbReference>
<keyword evidence="2" id="KW-1185">Reference proteome</keyword>
<dbReference type="Proteomes" id="UP000019141">
    <property type="component" value="Unassembled WGS sequence"/>
</dbReference>
<accession>W4LFL4</accession>
<dbReference type="AlphaFoldDB" id="W4LFL4"/>